<evidence type="ECO:0000256" key="1">
    <source>
        <dbReference type="ARBA" id="ARBA00006484"/>
    </source>
</evidence>
<evidence type="ECO:0000259" key="4">
    <source>
        <dbReference type="SMART" id="SM00822"/>
    </source>
</evidence>
<dbReference type="InterPro" id="IPR045313">
    <property type="entry name" value="CBR1-like"/>
</dbReference>
<evidence type="ECO:0000256" key="2">
    <source>
        <dbReference type="ARBA" id="ARBA00022857"/>
    </source>
</evidence>
<sequence length="245" mass="26252">MAAKDKTIALVTGANQGIGFAICKRLATEHGYHVIMTGRREDVMKAKAKELQDEGLEVEGHAMDVTSDESIDEVVRQVQSKFGHLDVLVNNAGIARVTPPSDSLSTEYRQLLNTNVIGPMSVTEKFLPLLAQSDKTKRVVFVSSGAGSITNWATPGSANRAFKVPAYAVSKSALNALCVQYAVAHEDDKSWKFNCCCPGYVATNMNSYQGVKTTEAGAEIICHLATLGGSGPTGTYVNQEGPIPW</sequence>
<dbReference type="InterPro" id="IPR057326">
    <property type="entry name" value="KR_dom"/>
</dbReference>
<evidence type="ECO:0000313" key="6">
    <source>
        <dbReference type="Proteomes" id="UP001430848"/>
    </source>
</evidence>
<name>A0ABR1NTH6_DIAER</name>
<comment type="similarity">
    <text evidence="1">Belongs to the short-chain dehydrogenases/reductases (SDR) family.</text>
</comment>
<dbReference type="SUPFAM" id="SSF51735">
    <property type="entry name" value="NAD(P)-binding Rossmann-fold domains"/>
    <property type="match status" value="1"/>
</dbReference>
<feature type="domain" description="Ketoreductase" evidence="4">
    <location>
        <begin position="7"/>
        <end position="194"/>
    </location>
</feature>
<gene>
    <name evidence="5" type="ORF">SLS63_011600</name>
</gene>
<dbReference type="EMBL" id="JAKNSF020000113">
    <property type="protein sequence ID" value="KAK7714710.1"/>
    <property type="molecule type" value="Genomic_DNA"/>
</dbReference>
<dbReference type="Proteomes" id="UP001430848">
    <property type="component" value="Unassembled WGS sequence"/>
</dbReference>
<comment type="caution">
    <text evidence="5">The sequence shown here is derived from an EMBL/GenBank/DDBJ whole genome shotgun (WGS) entry which is preliminary data.</text>
</comment>
<dbReference type="InterPro" id="IPR002347">
    <property type="entry name" value="SDR_fam"/>
</dbReference>
<keyword evidence="2" id="KW-0521">NADP</keyword>
<evidence type="ECO:0000256" key="3">
    <source>
        <dbReference type="ARBA" id="ARBA00023002"/>
    </source>
</evidence>
<dbReference type="Gene3D" id="3.40.50.720">
    <property type="entry name" value="NAD(P)-binding Rossmann-like Domain"/>
    <property type="match status" value="1"/>
</dbReference>
<dbReference type="PANTHER" id="PTHR43963:SF6">
    <property type="entry name" value="CHAIN DEHYDROGENASE FAMILY PROTEIN, PUTATIVE (AFU_ORTHOLOGUE AFUA_3G15350)-RELATED"/>
    <property type="match status" value="1"/>
</dbReference>
<keyword evidence="3" id="KW-0560">Oxidoreductase</keyword>
<evidence type="ECO:0000313" key="5">
    <source>
        <dbReference type="EMBL" id="KAK7714710.1"/>
    </source>
</evidence>
<dbReference type="PRINTS" id="PR00081">
    <property type="entry name" value="GDHRDH"/>
</dbReference>
<dbReference type="PANTHER" id="PTHR43963">
    <property type="entry name" value="CARBONYL REDUCTASE 1-RELATED"/>
    <property type="match status" value="1"/>
</dbReference>
<dbReference type="Pfam" id="PF00106">
    <property type="entry name" value="adh_short"/>
    <property type="match status" value="1"/>
</dbReference>
<keyword evidence="6" id="KW-1185">Reference proteome</keyword>
<reference evidence="5 6" key="1">
    <citation type="submission" date="2024-02" db="EMBL/GenBank/DDBJ databases">
        <title>De novo assembly and annotation of 12 fungi associated with fruit tree decline syndrome in Ontario, Canada.</title>
        <authorList>
            <person name="Sulman M."/>
            <person name="Ellouze W."/>
            <person name="Ilyukhin E."/>
        </authorList>
    </citation>
    <scope>NUCLEOTIDE SEQUENCE [LARGE SCALE GENOMIC DNA]</scope>
    <source>
        <strain evidence="5 6">M169</strain>
    </source>
</reference>
<dbReference type="SMART" id="SM00822">
    <property type="entry name" value="PKS_KR"/>
    <property type="match status" value="1"/>
</dbReference>
<dbReference type="CDD" id="cd05324">
    <property type="entry name" value="carb_red_PTCR-like_SDR_c"/>
    <property type="match status" value="1"/>
</dbReference>
<dbReference type="InterPro" id="IPR036291">
    <property type="entry name" value="NAD(P)-bd_dom_sf"/>
</dbReference>
<protein>
    <submittedName>
        <fullName evidence="5">Secondary metabolism biosynthetic enzyme</fullName>
    </submittedName>
</protein>
<accession>A0ABR1NTH6</accession>
<proteinExistence type="inferred from homology"/>
<organism evidence="5 6">
    <name type="scientific">Diaporthe eres</name>
    <name type="common">Phomopsis oblonga</name>
    <dbReference type="NCBI Taxonomy" id="83184"/>
    <lineage>
        <taxon>Eukaryota</taxon>
        <taxon>Fungi</taxon>
        <taxon>Dikarya</taxon>
        <taxon>Ascomycota</taxon>
        <taxon>Pezizomycotina</taxon>
        <taxon>Sordariomycetes</taxon>
        <taxon>Sordariomycetidae</taxon>
        <taxon>Diaporthales</taxon>
        <taxon>Diaporthaceae</taxon>
        <taxon>Diaporthe</taxon>
        <taxon>Diaporthe eres species complex</taxon>
    </lineage>
</organism>